<dbReference type="GO" id="GO:0016757">
    <property type="term" value="F:glycosyltransferase activity"/>
    <property type="evidence" value="ECO:0007669"/>
    <property type="project" value="InterPro"/>
</dbReference>
<accession>A0A4P8YHQ1</accession>
<dbReference type="AlphaFoldDB" id="A0A4P8YHQ1"/>
<reference evidence="2 3" key="1">
    <citation type="submission" date="2019-05" db="EMBL/GenBank/DDBJ databases">
        <title>Complete genome sequence of Izhakiella calystegiae KSNA2, an endophyte isolated from beach morning glory (Calystegia soldanella).</title>
        <authorList>
            <person name="Jiang L."/>
            <person name="Jeong J.C."/>
            <person name="Kim C.Y."/>
            <person name="Kim D.H."/>
            <person name="Kim S.W."/>
            <person name="Lee j."/>
        </authorList>
    </citation>
    <scope>NUCLEOTIDE SEQUENCE [LARGE SCALE GENOMIC DNA]</scope>
    <source>
        <strain evidence="2 3">KSNA2</strain>
    </source>
</reference>
<feature type="domain" description="Glycosyl transferase family 1" evidence="1">
    <location>
        <begin position="189"/>
        <end position="351"/>
    </location>
</feature>
<dbReference type="RefSeq" id="WP_138095142.1">
    <property type="nucleotide sequence ID" value="NZ_CP040428.1"/>
</dbReference>
<dbReference type="PANTHER" id="PTHR12526">
    <property type="entry name" value="GLYCOSYLTRANSFERASE"/>
    <property type="match status" value="1"/>
</dbReference>
<gene>
    <name evidence="2" type="ORF">FEM41_06095</name>
</gene>
<keyword evidence="2" id="KW-0808">Transferase</keyword>
<dbReference type="PANTHER" id="PTHR12526:SF637">
    <property type="entry name" value="GLYCOSYLTRANSFERASE EPSF-RELATED"/>
    <property type="match status" value="1"/>
</dbReference>
<dbReference type="Gene3D" id="3.40.50.2000">
    <property type="entry name" value="Glycogen Phosphorylase B"/>
    <property type="match status" value="2"/>
</dbReference>
<name>A0A4P8YHQ1_9ENTR</name>
<dbReference type="KEGG" id="izh:FEM41_06095"/>
<dbReference type="EMBL" id="CP040428">
    <property type="protein sequence ID" value="QCT19258.1"/>
    <property type="molecule type" value="Genomic_DNA"/>
</dbReference>
<keyword evidence="3" id="KW-1185">Reference proteome</keyword>
<dbReference type="CDD" id="cd03801">
    <property type="entry name" value="GT4_PimA-like"/>
    <property type="match status" value="1"/>
</dbReference>
<dbReference type="OrthoDB" id="9807414at2"/>
<protein>
    <submittedName>
        <fullName evidence="2">Glycosyltransferase</fullName>
    </submittedName>
</protein>
<evidence type="ECO:0000313" key="3">
    <source>
        <dbReference type="Proteomes" id="UP000302163"/>
    </source>
</evidence>
<dbReference type="SUPFAM" id="SSF53756">
    <property type="entry name" value="UDP-Glycosyltransferase/glycogen phosphorylase"/>
    <property type="match status" value="1"/>
</dbReference>
<sequence>MIKKVVFTVTPIYSIPPKSAAAVETWIYKVAQRISIKNKIICIRNEGYEEKTHISDNCSIYRIKFGKIYTRLFKKWTRLDPFSYAVRITSTSKKFFDNESCDNAIIVHNNIKLFLKINSRIKNENIILHMHNMLDPAPLPENVKIIVPSKFLSNWYEERKPQASIKIVPNGFSLENYQQLPESQVVRSECGFKESDKIILFAGRFSPEKGIIELMRAVKMLHEKDSSIRLALIGNPEASIKGEKVAYQQEVKDFAKQNMTGYCFFLGSKSPDEMHKYFSLADLVAVPSIVDEAFCMVALEGMAAGKPVIVSPRGGMTEFVINGETGFHFSSPMSAESMASDLDKALKHPRRLEIASCAKNYAFSHYTWEHVSKDLERVLGEWF</sequence>
<dbReference type="GO" id="GO:1901135">
    <property type="term" value="P:carbohydrate derivative metabolic process"/>
    <property type="evidence" value="ECO:0007669"/>
    <property type="project" value="UniProtKB-ARBA"/>
</dbReference>
<evidence type="ECO:0000259" key="1">
    <source>
        <dbReference type="Pfam" id="PF00534"/>
    </source>
</evidence>
<dbReference type="Pfam" id="PF00534">
    <property type="entry name" value="Glycos_transf_1"/>
    <property type="match status" value="1"/>
</dbReference>
<dbReference type="Proteomes" id="UP000302163">
    <property type="component" value="Chromosome"/>
</dbReference>
<evidence type="ECO:0000313" key="2">
    <source>
        <dbReference type="EMBL" id="QCT19258.1"/>
    </source>
</evidence>
<proteinExistence type="predicted"/>
<organism evidence="2 3">
    <name type="scientific">Jejubacter calystegiae</name>
    <dbReference type="NCBI Taxonomy" id="2579935"/>
    <lineage>
        <taxon>Bacteria</taxon>
        <taxon>Pseudomonadati</taxon>
        <taxon>Pseudomonadota</taxon>
        <taxon>Gammaproteobacteria</taxon>
        <taxon>Enterobacterales</taxon>
        <taxon>Enterobacteriaceae</taxon>
        <taxon>Jejubacter</taxon>
    </lineage>
</organism>
<dbReference type="InterPro" id="IPR001296">
    <property type="entry name" value="Glyco_trans_1"/>
</dbReference>